<comment type="caution">
    <text evidence="1">The sequence shown here is derived from an EMBL/GenBank/DDBJ whole genome shotgun (WGS) entry which is preliminary data.</text>
</comment>
<protein>
    <submittedName>
        <fullName evidence="1">Uncharacterized protein</fullName>
    </submittedName>
</protein>
<evidence type="ECO:0000313" key="1">
    <source>
        <dbReference type="EMBL" id="GAL85258.1"/>
    </source>
</evidence>
<name>A0A098LGW6_9BACT</name>
<evidence type="ECO:0000313" key="2">
    <source>
        <dbReference type="Proteomes" id="UP000030185"/>
    </source>
</evidence>
<organism evidence="1 2">
    <name type="scientific">Sporocytophaga myxococcoides</name>
    <dbReference type="NCBI Taxonomy" id="153721"/>
    <lineage>
        <taxon>Bacteria</taxon>
        <taxon>Pseudomonadati</taxon>
        <taxon>Bacteroidota</taxon>
        <taxon>Cytophagia</taxon>
        <taxon>Cytophagales</taxon>
        <taxon>Cytophagaceae</taxon>
        <taxon>Sporocytophaga</taxon>
    </lineage>
</organism>
<dbReference type="AlphaFoldDB" id="A0A098LGW6"/>
<dbReference type="Proteomes" id="UP000030185">
    <property type="component" value="Unassembled WGS sequence"/>
</dbReference>
<gene>
    <name evidence="1" type="ORF">MYP_2487</name>
</gene>
<accession>A0A098LGW6</accession>
<reference evidence="1 2" key="1">
    <citation type="submission" date="2014-09" db="EMBL/GenBank/DDBJ databases">
        <title>Sporocytophaga myxococcoides PG-01 genome sequencing.</title>
        <authorList>
            <person name="Liu L."/>
            <person name="Gao P.J."/>
            <person name="Chen G.J."/>
            <person name="Wang L.S."/>
        </authorList>
    </citation>
    <scope>NUCLEOTIDE SEQUENCE [LARGE SCALE GENOMIC DNA]</scope>
    <source>
        <strain evidence="1 2">PG-01</strain>
    </source>
</reference>
<sequence length="54" mass="6565">MTITLLLHHFTFTDNNFVEINLSDHLTYLNSYITQELNLDNDQLKYSKIYWNKK</sequence>
<proteinExistence type="predicted"/>
<dbReference type="EMBL" id="BBLT01000004">
    <property type="protein sequence ID" value="GAL85258.1"/>
    <property type="molecule type" value="Genomic_DNA"/>
</dbReference>
<keyword evidence="2" id="KW-1185">Reference proteome</keyword>